<accession>A0AA88B7M5</accession>
<protein>
    <recommendedName>
        <fullName evidence="3">Flagellin</fullName>
    </recommendedName>
</protein>
<keyword evidence="7" id="KW-0282">Flagellum</keyword>
<keyword evidence="7" id="KW-0966">Cell projection</keyword>
<dbReference type="NCBIfam" id="NF009330">
    <property type="entry name" value="PRK12688.1"/>
    <property type="match status" value="1"/>
</dbReference>
<evidence type="ECO:0000256" key="1">
    <source>
        <dbReference type="ARBA" id="ARBA00005709"/>
    </source>
</evidence>
<evidence type="ECO:0000256" key="3">
    <source>
        <dbReference type="RuleBase" id="RU362073"/>
    </source>
</evidence>
<reference evidence="7" key="2">
    <citation type="submission" date="2022-12" db="EMBL/GenBank/DDBJ databases">
        <authorList>
            <person name="Sun Q."/>
            <person name="Zhou Y."/>
        </authorList>
    </citation>
    <scope>NUCLEOTIDE SEQUENCE</scope>
    <source>
        <strain evidence="7">CGMCC 1.15034</strain>
    </source>
</reference>
<dbReference type="GO" id="GO:0005576">
    <property type="term" value="C:extracellular region"/>
    <property type="evidence" value="ECO:0007669"/>
    <property type="project" value="UniProtKB-SubCell"/>
</dbReference>
<reference evidence="7" key="1">
    <citation type="journal article" date="2014" name="Int. J. Syst. Evol. Microbiol.">
        <title>Complete genome sequence of Corynebacterium casei LMG S-19264T (=DSM 44701T), isolated from a smear-ripened cheese.</title>
        <authorList>
            <consortium name="US DOE Joint Genome Institute (JGI-PGF)"/>
            <person name="Walter F."/>
            <person name="Albersmeier A."/>
            <person name="Kalinowski J."/>
            <person name="Ruckert C."/>
        </authorList>
    </citation>
    <scope>NUCLEOTIDE SEQUENCE</scope>
    <source>
        <strain evidence="7">CGMCC 1.15034</strain>
    </source>
</reference>
<sequence>MSGIVLSASVRQNLLSLQSTADLLATTQSRLSTGKKVNSALDNPTNFFTAQSLDNRASDINNLLDGIANGVQVLQAANTGITSLSKLLDSAKSIANQALQTTVGYSTKSNVSTTIAGATSSDLRGTTTYSSATALTNVLFDGTAGGAHAATSTTTLGGTIGTVTGSVVQDNNGGGAANITATTLLYGDGLAGATSGLTTGAATQFTDGSSFTVNGHTITFKAGAVPAAASAPSGYGVSGNLATDGNGNSIVYLGASATNSTATVGDVLKAVDLASGVQNAVVSAGAATITTNTSQTTSVSALAGGKITLETSTGADLSVVGKADLLKALGLTSATGSGNATVTASRTTSSGSLGTLITDGSTLNVNGKTITFKNAGTPAAANVATGSGVSGNVVTDGNGNSTVYLEKGTVADILNAVDLATGVQTASNSSGTATLSTATGQTNSSIVAGSLHISTGANSDLSITGSGNALSALGLTGSTGTGTSFTASRAAAPGSISGKTLTFTSFNGGTAVNVTFGDGTGGTVKTLDQLNAHLQANNLAATIDANGLLTVSVINDYASSTIGSATAGGTIGGTITSALTWTNATAPTVDAVAQATRSNLVAQYNNIMSQIDTTSVDSSFNGVNLLNGDQLKLVFDETGKSSLNITGVTFNSKGLGLAGLMQGTDFIDNAATNRVLTSLNAASSTLRSEASTLGSNLSVVQVRQDFNKNLINVLQTGSSNLTLADTNEEAANSQALSTRQSIAVSALSLANTSQQSVLQLLR</sequence>
<evidence type="ECO:0000256" key="2">
    <source>
        <dbReference type="ARBA" id="ARBA00023143"/>
    </source>
</evidence>
<dbReference type="InterPro" id="IPR001029">
    <property type="entry name" value="Flagellin_N"/>
</dbReference>
<feature type="domain" description="DUF1522" evidence="6">
    <location>
        <begin position="361"/>
        <end position="469"/>
    </location>
</feature>
<dbReference type="GO" id="GO:0005198">
    <property type="term" value="F:structural molecule activity"/>
    <property type="evidence" value="ECO:0007669"/>
    <property type="project" value="UniProtKB-UniRule"/>
</dbReference>
<dbReference type="Pfam" id="PF07482">
    <property type="entry name" value="DUF1522"/>
    <property type="match status" value="2"/>
</dbReference>
<comment type="subcellular location">
    <subcellularLocation>
        <location evidence="3">Secreted</location>
    </subcellularLocation>
    <subcellularLocation>
        <location evidence="3">Bacterial flagellum</location>
    </subcellularLocation>
</comment>
<keyword evidence="2 3" id="KW-0975">Bacterial flagellum</keyword>
<comment type="function">
    <text evidence="3">Flagellin is the subunit protein which polymerizes to form the filaments of bacterial flagella.</text>
</comment>
<dbReference type="InterPro" id="IPR046358">
    <property type="entry name" value="Flagellin_C"/>
</dbReference>
<dbReference type="GO" id="GO:0009288">
    <property type="term" value="C:bacterial-type flagellum"/>
    <property type="evidence" value="ECO:0007669"/>
    <property type="project" value="UniProtKB-SubCell"/>
</dbReference>
<comment type="similarity">
    <text evidence="1 3">Belongs to the bacterial flagellin family.</text>
</comment>
<dbReference type="Pfam" id="PF00669">
    <property type="entry name" value="Flagellin_N"/>
    <property type="match status" value="1"/>
</dbReference>
<feature type="domain" description="Flagellin C-terminal" evidence="5">
    <location>
        <begin position="679"/>
        <end position="761"/>
    </location>
</feature>
<dbReference type="Proteomes" id="UP000625079">
    <property type="component" value="Unassembled WGS sequence"/>
</dbReference>
<dbReference type="Pfam" id="PF00700">
    <property type="entry name" value="Flagellin_C"/>
    <property type="match status" value="1"/>
</dbReference>
<comment type="caution">
    <text evidence="7">The sequence shown here is derived from an EMBL/GenBank/DDBJ whole genome shotgun (WGS) entry which is preliminary data.</text>
</comment>
<keyword evidence="3" id="KW-0964">Secreted</keyword>
<evidence type="ECO:0000259" key="6">
    <source>
        <dbReference type="Pfam" id="PF07482"/>
    </source>
</evidence>
<feature type="domain" description="Flagellin N-terminal" evidence="4">
    <location>
        <begin position="12"/>
        <end position="121"/>
    </location>
</feature>
<evidence type="ECO:0000313" key="8">
    <source>
        <dbReference type="Proteomes" id="UP000625079"/>
    </source>
</evidence>
<proteinExistence type="inferred from homology"/>
<dbReference type="RefSeq" id="WP_188637371.1">
    <property type="nucleotide sequence ID" value="NZ_BMHC01000003.1"/>
</dbReference>
<evidence type="ECO:0000259" key="5">
    <source>
        <dbReference type="Pfam" id="PF00700"/>
    </source>
</evidence>
<organism evidence="7 8">
    <name type="scientific">Bradyrhizobium guangdongense</name>
    <dbReference type="NCBI Taxonomy" id="1325090"/>
    <lineage>
        <taxon>Bacteria</taxon>
        <taxon>Pseudomonadati</taxon>
        <taxon>Pseudomonadota</taxon>
        <taxon>Alphaproteobacteria</taxon>
        <taxon>Hyphomicrobiales</taxon>
        <taxon>Nitrobacteraceae</taxon>
        <taxon>Bradyrhizobium</taxon>
    </lineage>
</organism>
<name>A0AA88B7M5_9BRAD</name>
<dbReference type="Gene3D" id="1.20.1330.10">
    <property type="entry name" value="f41 fragment of flagellin, N-terminal domain"/>
    <property type="match status" value="1"/>
</dbReference>
<keyword evidence="7" id="KW-0969">Cilium</keyword>
<evidence type="ECO:0000313" key="7">
    <source>
        <dbReference type="EMBL" id="GGI22948.1"/>
    </source>
</evidence>
<dbReference type="SUPFAM" id="SSF64518">
    <property type="entry name" value="Phase 1 flagellin"/>
    <property type="match status" value="2"/>
</dbReference>
<feature type="domain" description="DUF1522" evidence="6">
    <location>
        <begin position="210"/>
        <end position="325"/>
    </location>
</feature>
<gene>
    <name evidence="7" type="ORF">GCM10010987_21930</name>
</gene>
<evidence type="ECO:0000259" key="4">
    <source>
        <dbReference type="Pfam" id="PF00669"/>
    </source>
</evidence>
<dbReference type="EMBL" id="BMHC01000003">
    <property type="protein sequence ID" value="GGI22948.1"/>
    <property type="molecule type" value="Genomic_DNA"/>
</dbReference>
<dbReference type="InterPro" id="IPR011087">
    <property type="entry name" value="DUF1522"/>
</dbReference>
<dbReference type="AlphaFoldDB" id="A0AA88B7M5"/>